<evidence type="ECO:0000313" key="2">
    <source>
        <dbReference type="Proteomes" id="UP000016569"/>
    </source>
</evidence>
<protein>
    <submittedName>
        <fullName evidence="1">Uncharacterized protein</fullName>
    </submittedName>
</protein>
<keyword evidence="2" id="KW-1185">Reference proteome</keyword>
<comment type="caution">
    <text evidence="1">The sequence shown here is derived from an EMBL/GenBank/DDBJ whole genome shotgun (WGS) entry which is preliminary data.</text>
</comment>
<accession>A0A8E0NAV4</accession>
<organism evidence="1 2">
    <name type="scientific">Brevundimonas abyssalis TAR-001</name>
    <dbReference type="NCBI Taxonomy" id="1391729"/>
    <lineage>
        <taxon>Bacteria</taxon>
        <taxon>Pseudomonadati</taxon>
        <taxon>Pseudomonadota</taxon>
        <taxon>Alphaproteobacteria</taxon>
        <taxon>Caulobacterales</taxon>
        <taxon>Caulobacteraceae</taxon>
        <taxon>Brevundimonas</taxon>
    </lineage>
</organism>
<sequence>MGHVFGVYVETILSATFMISQRTGTAEFIYADGGIVVDEPWAPDIPFTMHVPLTPDVALQVLPVPNPIPLREVPVIEATNPGVARMNRITLSAAQRFVFTRQAPPTTFIRRYFGVPAPASIGYRFINGRLETRYEPGHM</sequence>
<dbReference type="AlphaFoldDB" id="A0A8E0NAV4"/>
<reference evidence="2" key="1">
    <citation type="journal article" date="2013" name="Genome Announc.">
        <title>Draft Genome Sequence of the Dimorphic Prosthecate Bacterium Brevundimonas abyssalis TAR-001T.</title>
        <authorList>
            <person name="Tsubouchi T."/>
            <person name="Nishi S."/>
            <person name="Usui K."/>
            <person name="Shimane Y."/>
            <person name="Takaki Y."/>
            <person name="Maruyama T."/>
            <person name="Hatada Y."/>
        </authorList>
    </citation>
    <scope>NUCLEOTIDE SEQUENCE [LARGE SCALE GENOMIC DNA]</scope>
    <source>
        <strain evidence="2">TAR-001</strain>
    </source>
</reference>
<dbReference type="EMBL" id="BATC01000004">
    <property type="protein sequence ID" value="GAD58125.1"/>
    <property type="molecule type" value="Genomic_DNA"/>
</dbReference>
<proteinExistence type="predicted"/>
<evidence type="ECO:0000313" key="1">
    <source>
        <dbReference type="EMBL" id="GAD58125.1"/>
    </source>
</evidence>
<name>A0A8E0NAV4_9CAUL</name>
<gene>
    <name evidence="1" type="ORF">MBEBAB_0375</name>
</gene>
<dbReference type="Proteomes" id="UP000016569">
    <property type="component" value="Unassembled WGS sequence"/>
</dbReference>